<keyword evidence="2" id="KW-1185">Reference proteome</keyword>
<protein>
    <recommendedName>
        <fullName evidence="3">Outer membrane protein assembly factor</fullName>
    </recommendedName>
</protein>
<accession>A0ABS3PZD7</accession>
<organism evidence="1 2">
    <name type="scientific">Capnocytophaga bilenii</name>
    <dbReference type="NCBI Taxonomy" id="2819369"/>
    <lineage>
        <taxon>Bacteria</taxon>
        <taxon>Pseudomonadati</taxon>
        <taxon>Bacteroidota</taxon>
        <taxon>Flavobacteriia</taxon>
        <taxon>Flavobacteriales</taxon>
        <taxon>Flavobacteriaceae</taxon>
        <taxon>Capnocytophaga</taxon>
    </lineage>
</organism>
<sequence length="625" mass="72867">MMKELALILFFCLGIHLVFPQTEDTLRTSDTIQRVLDREVKNRIFYKRLRDYLQQHKVTERLKDFIVVKEQHSLAEVSSTETDTIKTIAEAVCDTLSYQGKIIRNILITTLDPFGFDERDANKKPISKFERYGNALHIKTRESTIRHLLLFKKNQALDTLLISETERLLRNQRYVRRVYIEPMPVGRFKDSVDVHIRVLDSWTMYVDGDLTGSRGWTRLSERNLFGLGHEASFTYQQFFTGIADSGKGMSYTLRNIRNTYVNVRGSYYSDYEGYFTRYIYVDRQLYSPLARWSGSVSYYENRDAYVDTIPNYKPVLYYKSFNTFGSWVKSLGVSKDKSINNFIIGATYRNTSFYRNSFLYPEEDVYHSNENIFLTQLSLNRSKFVKDRYIFRNGDTEDVGTGHTLYLTSGAIWKNHRMLPYISLGFSKAYYERKGYYAADFEVGSFVPKGKIKELVFRAEGTHFTRLLSIGDWHFREFLKASFVMGVKDFVYQGSRLSINEHYGILGFNSSEVYGNRKLILSSQTQLYSPFQFIGFRVSPFLSVDTAFIGRKESPFFNVDLYSRFSLGFYITNDYLPFGAIQFSLAYFPIIPGNGKHIFKITGDTNDDFRLHSFSQRVPSVVSFK</sequence>
<reference evidence="1 2" key="1">
    <citation type="submission" date="2021-03" db="EMBL/GenBank/DDBJ databases">
        <title>Isolation and description of Capnocytophaga bilenii sp. nov., a novel Capnocytophaga species, isolated from a gingivitis subject.</title>
        <authorList>
            <person name="Antezack A."/>
            <person name="Monnet-Corti V."/>
            <person name="La Scola B."/>
        </authorList>
    </citation>
    <scope>NUCLEOTIDE SEQUENCE [LARGE SCALE GENOMIC DNA]</scope>
    <source>
        <strain evidence="1 2">Marseille-Q4570</strain>
    </source>
</reference>
<evidence type="ECO:0000313" key="2">
    <source>
        <dbReference type="Proteomes" id="UP000681610"/>
    </source>
</evidence>
<dbReference type="RefSeq" id="WP_208059140.1">
    <property type="nucleotide sequence ID" value="NZ_JAGDYP010000007.1"/>
</dbReference>
<evidence type="ECO:0000313" key="1">
    <source>
        <dbReference type="EMBL" id="MBO1884698.1"/>
    </source>
</evidence>
<dbReference type="Proteomes" id="UP000681610">
    <property type="component" value="Unassembled WGS sequence"/>
</dbReference>
<name>A0ABS3PZD7_9FLAO</name>
<dbReference type="Gene3D" id="3.10.20.310">
    <property type="entry name" value="membrane protein fhac"/>
    <property type="match status" value="1"/>
</dbReference>
<proteinExistence type="predicted"/>
<dbReference type="EMBL" id="JAGDYP010000007">
    <property type="protein sequence ID" value="MBO1884698.1"/>
    <property type="molecule type" value="Genomic_DNA"/>
</dbReference>
<gene>
    <name evidence="1" type="ORF">J4N46_09800</name>
</gene>
<comment type="caution">
    <text evidence="1">The sequence shown here is derived from an EMBL/GenBank/DDBJ whole genome shotgun (WGS) entry which is preliminary data.</text>
</comment>
<evidence type="ECO:0008006" key="3">
    <source>
        <dbReference type="Google" id="ProtNLM"/>
    </source>
</evidence>